<dbReference type="Proteomes" id="UP000615446">
    <property type="component" value="Unassembled WGS sequence"/>
</dbReference>
<gene>
    <name evidence="2" type="ORF">RCL2_003063700</name>
    <name evidence="1" type="ORF">RclHR1_08570007</name>
</gene>
<protein>
    <submittedName>
        <fullName evidence="1">Uncharacterized protein</fullName>
    </submittedName>
</protein>
<sequence>MNNIIKDYDEQAICDEMEIQELIDQFLFDDPMDAVDFLHIDDSLKGSKGLTDNEIMSMIKSKNKESKTDPNEGSLEVISKEALDHLDDLVLFFKYSSNISINPDELNILKKFS</sequence>
<evidence type="ECO:0000313" key="3">
    <source>
        <dbReference type="Proteomes" id="UP000247702"/>
    </source>
</evidence>
<reference evidence="1 3" key="1">
    <citation type="submission" date="2017-11" db="EMBL/GenBank/DDBJ databases">
        <title>The genome of Rhizophagus clarus HR1 reveals common genetic basis of auxotrophy among arbuscular mycorrhizal fungi.</title>
        <authorList>
            <person name="Kobayashi Y."/>
        </authorList>
    </citation>
    <scope>NUCLEOTIDE SEQUENCE [LARGE SCALE GENOMIC DNA]</scope>
    <source>
        <strain evidence="1 3">HR1</strain>
    </source>
</reference>
<dbReference type="EMBL" id="BLAL01000356">
    <property type="protein sequence ID" value="GET04332.1"/>
    <property type="molecule type" value="Genomic_DNA"/>
</dbReference>
<reference evidence="2" key="2">
    <citation type="submission" date="2019-10" db="EMBL/GenBank/DDBJ databases">
        <title>Conservation and host-specific expression of non-tandemly repeated heterogenous ribosome RNA gene in arbuscular mycorrhizal fungi.</title>
        <authorList>
            <person name="Maeda T."/>
            <person name="Kobayashi Y."/>
            <person name="Nakagawa T."/>
            <person name="Ezawa T."/>
            <person name="Yamaguchi K."/>
            <person name="Bino T."/>
            <person name="Nishimoto Y."/>
            <person name="Shigenobu S."/>
            <person name="Kawaguchi M."/>
        </authorList>
    </citation>
    <scope>NUCLEOTIDE SEQUENCE</scope>
    <source>
        <strain evidence="2">HR1</strain>
    </source>
</reference>
<dbReference type="OrthoDB" id="2426688at2759"/>
<name>A0A2Z6SFI8_9GLOM</name>
<evidence type="ECO:0000313" key="2">
    <source>
        <dbReference type="EMBL" id="GET04332.1"/>
    </source>
</evidence>
<proteinExistence type="predicted"/>
<keyword evidence="3" id="KW-1185">Reference proteome</keyword>
<dbReference type="EMBL" id="BEXD01004267">
    <property type="protein sequence ID" value="GBC09040.1"/>
    <property type="molecule type" value="Genomic_DNA"/>
</dbReference>
<comment type="caution">
    <text evidence="1">The sequence shown here is derived from an EMBL/GenBank/DDBJ whole genome shotgun (WGS) entry which is preliminary data.</text>
</comment>
<dbReference type="Proteomes" id="UP000247702">
    <property type="component" value="Unassembled WGS sequence"/>
</dbReference>
<dbReference type="AlphaFoldDB" id="A0A2Z6SFI8"/>
<accession>A0A2Z6SFI8</accession>
<organism evidence="1 3">
    <name type="scientific">Rhizophagus clarus</name>
    <dbReference type="NCBI Taxonomy" id="94130"/>
    <lineage>
        <taxon>Eukaryota</taxon>
        <taxon>Fungi</taxon>
        <taxon>Fungi incertae sedis</taxon>
        <taxon>Mucoromycota</taxon>
        <taxon>Glomeromycotina</taxon>
        <taxon>Glomeromycetes</taxon>
        <taxon>Glomerales</taxon>
        <taxon>Glomeraceae</taxon>
        <taxon>Rhizophagus</taxon>
    </lineage>
</organism>
<evidence type="ECO:0000313" key="1">
    <source>
        <dbReference type="EMBL" id="GBC09040.1"/>
    </source>
</evidence>